<dbReference type="GO" id="GO:0003677">
    <property type="term" value="F:DNA binding"/>
    <property type="evidence" value="ECO:0007669"/>
    <property type="project" value="InterPro"/>
</dbReference>
<dbReference type="SMART" id="SM00028">
    <property type="entry name" value="TPR"/>
    <property type="match status" value="5"/>
</dbReference>
<comment type="caution">
    <text evidence="4">The sequence shown here is derived from an EMBL/GenBank/DDBJ whole genome shotgun (WGS) entry which is preliminary data.</text>
</comment>
<evidence type="ECO:0000259" key="3">
    <source>
        <dbReference type="PROSITE" id="PS50943"/>
    </source>
</evidence>
<evidence type="ECO:0000256" key="1">
    <source>
        <dbReference type="PROSITE-ProRule" id="PRU00339"/>
    </source>
</evidence>
<protein>
    <submittedName>
        <fullName evidence="4">Tetratricopeptide repeat</fullName>
    </submittedName>
</protein>
<evidence type="ECO:0000313" key="4">
    <source>
        <dbReference type="EMBL" id="RDI75761.1"/>
    </source>
</evidence>
<dbReference type="PROSITE" id="PS50943">
    <property type="entry name" value="HTH_CROC1"/>
    <property type="match status" value="1"/>
</dbReference>
<dbReference type="EMBL" id="QQZY01000001">
    <property type="protein sequence ID" value="RDI75761.1"/>
    <property type="molecule type" value="Genomic_DNA"/>
</dbReference>
<accession>A0A7M2Z0F0</accession>
<dbReference type="Pfam" id="PF13424">
    <property type="entry name" value="TPR_12"/>
    <property type="match status" value="1"/>
</dbReference>
<dbReference type="InterPro" id="IPR011990">
    <property type="entry name" value="TPR-like_helical_dom_sf"/>
</dbReference>
<evidence type="ECO:0000313" key="5">
    <source>
        <dbReference type="Proteomes" id="UP000254134"/>
    </source>
</evidence>
<dbReference type="AlphaFoldDB" id="A0A7M2Z0F0"/>
<dbReference type="PROSITE" id="PS50005">
    <property type="entry name" value="TPR"/>
    <property type="match status" value="1"/>
</dbReference>
<dbReference type="Gene3D" id="1.25.40.10">
    <property type="entry name" value="Tetratricopeptide repeat domain"/>
    <property type="match status" value="2"/>
</dbReference>
<dbReference type="SUPFAM" id="SSF47413">
    <property type="entry name" value="lambda repressor-like DNA-binding domains"/>
    <property type="match status" value="1"/>
</dbReference>
<feature type="domain" description="HTH cro/C1-type" evidence="3">
    <location>
        <begin position="32"/>
        <end position="85"/>
    </location>
</feature>
<feature type="repeat" description="TPR" evidence="1">
    <location>
        <begin position="178"/>
        <end position="211"/>
    </location>
</feature>
<dbReference type="Proteomes" id="UP000254134">
    <property type="component" value="Unassembled WGS sequence"/>
</dbReference>
<gene>
    <name evidence="4" type="ORF">Gocc_0180</name>
</gene>
<dbReference type="Pfam" id="PF13560">
    <property type="entry name" value="HTH_31"/>
    <property type="match status" value="1"/>
</dbReference>
<proteinExistence type="predicted"/>
<dbReference type="SMART" id="SM00530">
    <property type="entry name" value="HTH_XRE"/>
    <property type="match status" value="1"/>
</dbReference>
<keyword evidence="5" id="KW-1185">Reference proteome</keyword>
<reference evidence="4 5" key="1">
    <citation type="submission" date="2018-07" db="EMBL/GenBank/DDBJ databases">
        <title>High-quality-draft genome sequence of Gaiella occulta.</title>
        <authorList>
            <person name="Severino R."/>
            <person name="Froufe H.J.C."/>
            <person name="Rainey F.A."/>
            <person name="Barroso C."/>
            <person name="Albuquerque L."/>
            <person name="Lobo-Da-Cunha A."/>
            <person name="Da Costa M.S."/>
            <person name="Egas C."/>
        </authorList>
    </citation>
    <scope>NUCLEOTIDE SEQUENCE [LARGE SCALE GENOMIC DNA]</scope>
    <source>
        <strain evidence="4 5">F2-233</strain>
    </source>
</reference>
<dbReference type="CDD" id="cd00093">
    <property type="entry name" value="HTH_XRE"/>
    <property type="match status" value="1"/>
</dbReference>
<evidence type="ECO:0000256" key="2">
    <source>
        <dbReference type="SAM" id="MobiDB-lite"/>
    </source>
</evidence>
<dbReference type="PANTHER" id="PTHR10098">
    <property type="entry name" value="RAPSYN-RELATED"/>
    <property type="match status" value="1"/>
</dbReference>
<feature type="compositionally biased region" description="Basic and acidic residues" evidence="2">
    <location>
        <begin position="1"/>
        <end position="10"/>
    </location>
</feature>
<dbReference type="InterPro" id="IPR010982">
    <property type="entry name" value="Lambda_DNA-bd_dom_sf"/>
</dbReference>
<dbReference type="PANTHER" id="PTHR10098:SF108">
    <property type="entry name" value="TETRATRICOPEPTIDE REPEAT PROTEIN 28"/>
    <property type="match status" value="1"/>
</dbReference>
<dbReference type="InterPro" id="IPR001387">
    <property type="entry name" value="Cro/C1-type_HTH"/>
</dbReference>
<organism evidence="4 5">
    <name type="scientific">Gaiella occulta</name>
    <dbReference type="NCBI Taxonomy" id="1002870"/>
    <lineage>
        <taxon>Bacteria</taxon>
        <taxon>Bacillati</taxon>
        <taxon>Actinomycetota</taxon>
        <taxon>Thermoleophilia</taxon>
        <taxon>Gaiellales</taxon>
        <taxon>Gaiellaceae</taxon>
        <taxon>Gaiella</taxon>
    </lineage>
</organism>
<dbReference type="SUPFAM" id="SSF48452">
    <property type="entry name" value="TPR-like"/>
    <property type="match status" value="2"/>
</dbReference>
<dbReference type="Pfam" id="PF13181">
    <property type="entry name" value="TPR_8"/>
    <property type="match status" value="1"/>
</dbReference>
<feature type="region of interest" description="Disordered" evidence="2">
    <location>
        <begin position="1"/>
        <end position="26"/>
    </location>
</feature>
<keyword evidence="1" id="KW-0802">TPR repeat</keyword>
<dbReference type="InterPro" id="IPR019734">
    <property type="entry name" value="TPR_rpt"/>
</dbReference>
<dbReference type="Gene3D" id="1.10.260.40">
    <property type="entry name" value="lambda repressor-like DNA-binding domains"/>
    <property type="match status" value="1"/>
</dbReference>
<sequence length="456" mass="50215">MDDGSARILEDADTTPPEATPGVPVSRLGDRLRSLRLAAGLTQTQLAGERFSKEYISQIERGKTRPTDETLGWLAGRLGVDEAFLARGVSTDERGRLEALLARAEALSESHRYDEAAELFALARADVAAAGSAELEVRALAGEAWAESQRSDVRRAIELLAVARDLAEGPQFSDADRAELLFRLGVCRYKLSSIATAVALFDEALDLAERSGLPCDLLRADILGWRSRCRRRQRDFEAAREDVERALELAQGMDDRRVVANTYFQASLVAERMGHWVLSRNYAQRAKALYQELNDERNVGRMMMNLGGLHLLLGKPQQAIEHLKASFALAVETGSRPDAAQALGSLATVHLHLAEYDAADEHARKALELLEGREDYPDEVGQSYVVLGRALLERGRLDEAEECFRAADAVFEQMASISHRAGAWVALGDLASRRGDDCEAARLYRNAAAALQDIRF</sequence>
<reference evidence="5" key="2">
    <citation type="journal article" date="2019" name="MicrobiologyOpen">
        <title>High-quality draft genome sequence of Gaiella occulta isolated from a 150 meter deep mineral water borehole and comparison with the genome sequences of other deep-branching lineages of the phylum Actinobacteria.</title>
        <authorList>
            <person name="Severino R."/>
            <person name="Froufe H.J.C."/>
            <person name="Barroso C."/>
            <person name="Albuquerque L."/>
            <person name="Lobo-da-Cunha A."/>
            <person name="da Costa M.S."/>
            <person name="Egas C."/>
        </authorList>
    </citation>
    <scope>NUCLEOTIDE SEQUENCE [LARGE SCALE GENOMIC DNA]</scope>
    <source>
        <strain evidence="5">F2-233</strain>
    </source>
</reference>
<dbReference type="Pfam" id="PF13432">
    <property type="entry name" value="TPR_16"/>
    <property type="match status" value="1"/>
</dbReference>
<name>A0A7M2Z0F0_9ACTN</name>